<feature type="transmembrane region" description="Helical" evidence="1">
    <location>
        <begin position="94"/>
        <end position="119"/>
    </location>
</feature>
<dbReference type="EMBL" id="MFAH01000010">
    <property type="protein sequence ID" value="OGD72005.1"/>
    <property type="molecule type" value="Genomic_DNA"/>
</dbReference>
<protein>
    <submittedName>
        <fullName evidence="2">Uncharacterized protein</fullName>
    </submittedName>
</protein>
<reference evidence="2 3" key="1">
    <citation type="journal article" date="2016" name="Nat. Commun.">
        <title>Thousands of microbial genomes shed light on interconnected biogeochemical processes in an aquifer system.</title>
        <authorList>
            <person name="Anantharaman K."/>
            <person name="Brown C.T."/>
            <person name="Hug L.A."/>
            <person name="Sharon I."/>
            <person name="Castelle C.J."/>
            <person name="Probst A.J."/>
            <person name="Thomas B.C."/>
            <person name="Singh A."/>
            <person name="Wilkins M.J."/>
            <person name="Karaoz U."/>
            <person name="Brodie E.L."/>
            <person name="Williams K.H."/>
            <person name="Hubbard S.S."/>
            <person name="Banfield J.F."/>
        </authorList>
    </citation>
    <scope>NUCLEOTIDE SEQUENCE [LARGE SCALE GENOMIC DNA]</scope>
</reference>
<feature type="transmembrane region" description="Helical" evidence="1">
    <location>
        <begin position="61"/>
        <end position="82"/>
    </location>
</feature>
<feature type="transmembrane region" description="Helical" evidence="1">
    <location>
        <begin position="7"/>
        <end position="24"/>
    </location>
</feature>
<keyword evidence="1" id="KW-0472">Membrane</keyword>
<organism evidence="2 3">
    <name type="scientific">Candidatus Collierbacteria bacterium RIFCSPHIGHO2_02_FULL_49_10</name>
    <dbReference type="NCBI Taxonomy" id="1817723"/>
    <lineage>
        <taxon>Bacteria</taxon>
        <taxon>Candidatus Collieribacteriota</taxon>
    </lineage>
</organism>
<name>A0A1F5EXB0_9BACT</name>
<feature type="transmembrane region" description="Helical" evidence="1">
    <location>
        <begin position="196"/>
        <end position="216"/>
    </location>
</feature>
<feature type="transmembrane region" description="Helical" evidence="1">
    <location>
        <begin position="222"/>
        <end position="239"/>
    </location>
</feature>
<dbReference type="Proteomes" id="UP000177390">
    <property type="component" value="Unassembled WGS sequence"/>
</dbReference>
<gene>
    <name evidence="2" type="ORF">A3D09_00900</name>
</gene>
<feature type="transmembrane region" description="Helical" evidence="1">
    <location>
        <begin position="164"/>
        <end position="184"/>
    </location>
</feature>
<sequence length="274" mass="30739">MSKRARFFIISLILGFFLWLTGLFGVEKRLALVLSVSGIAYVLSAWVLFEDLKGWEWVTLLILPVLFTLGTGLFGNLLPSAIPSIFGLSFQIETSLFLGAVVRFIFIVLYVFGMYAVLLTENIFSVASIRTIQLFRAARSVSFILALVVSLFFFAVAFSLKLPFYIIGVIVGLVSLLLSFESLWSVDLKTEHLDDVYRLSIVIGWLMGLFGCVISFWPIGPFMGGLVLTSCFYALLGILEQRLVNKMMAVNYLEFVIFNLIIILIAFLTTSWRG</sequence>
<evidence type="ECO:0000313" key="3">
    <source>
        <dbReference type="Proteomes" id="UP000177390"/>
    </source>
</evidence>
<dbReference type="AlphaFoldDB" id="A0A1F5EXB0"/>
<evidence type="ECO:0000256" key="1">
    <source>
        <dbReference type="SAM" id="Phobius"/>
    </source>
</evidence>
<feature type="transmembrane region" description="Helical" evidence="1">
    <location>
        <begin position="251"/>
        <end position="272"/>
    </location>
</feature>
<feature type="transmembrane region" description="Helical" evidence="1">
    <location>
        <begin position="140"/>
        <end position="158"/>
    </location>
</feature>
<proteinExistence type="predicted"/>
<comment type="caution">
    <text evidence="2">The sequence shown here is derived from an EMBL/GenBank/DDBJ whole genome shotgun (WGS) entry which is preliminary data.</text>
</comment>
<keyword evidence="1" id="KW-0812">Transmembrane</keyword>
<evidence type="ECO:0000313" key="2">
    <source>
        <dbReference type="EMBL" id="OGD72005.1"/>
    </source>
</evidence>
<keyword evidence="1" id="KW-1133">Transmembrane helix</keyword>
<accession>A0A1F5EXB0</accession>
<feature type="transmembrane region" description="Helical" evidence="1">
    <location>
        <begin position="30"/>
        <end position="49"/>
    </location>
</feature>